<dbReference type="Pfam" id="PF12867">
    <property type="entry name" value="DinB_2"/>
    <property type="match status" value="1"/>
</dbReference>
<evidence type="ECO:0000313" key="3">
    <source>
        <dbReference type="Proteomes" id="UP000609064"/>
    </source>
</evidence>
<evidence type="ECO:0000259" key="1">
    <source>
        <dbReference type="Pfam" id="PF12867"/>
    </source>
</evidence>
<feature type="domain" description="DinB-like" evidence="1">
    <location>
        <begin position="42"/>
        <end position="167"/>
    </location>
</feature>
<accession>A0A916Z2T3</accession>
<keyword evidence="3" id="KW-1185">Reference proteome</keyword>
<protein>
    <recommendedName>
        <fullName evidence="1">DinB-like domain-containing protein</fullName>
    </recommendedName>
</protein>
<dbReference type="Gene3D" id="1.20.120.450">
    <property type="entry name" value="dinb family like domain"/>
    <property type="match status" value="1"/>
</dbReference>
<name>A0A916Z2T3_9BACT</name>
<reference evidence="2" key="2">
    <citation type="submission" date="2020-09" db="EMBL/GenBank/DDBJ databases">
        <authorList>
            <person name="Sun Q."/>
            <person name="Zhou Y."/>
        </authorList>
    </citation>
    <scope>NUCLEOTIDE SEQUENCE</scope>
    <source>
        <strain evidence="2">CGMCC 1.15958</strain>
    </source>
</reference>
<proteinExistence type="predicted"/>
<dbReference type="Proteomes" id="UP000609064">
    <property type="component" value="Unassembled WGS sequence"/>
</dbReference>
<dbReference type="SUPFAM" id="SSF109854">
    <property type="entry name" value="DinB/YfiT-like putative metalloenzymes"/>
    <property type="match status" value="1"/>
</dbReference>
<reference evidence="2" key="1">
    <citation type="journal article" date="2014" name="Int. J. Syst. Evol. Microbiol.">
        <title>Complete genome sequence of Corynebacterium casei LMG S-19264T (=DSM 44701T), isolated from a smear-ripened cheese.</title>
        <authorList>
            <consortium name="US DOE Joint Genome Institute (JGI-PGF)"/>
            <person name="Walter F."/>
            <person name="Albersmeier A."/>
            <person name="Kalinowski J."/>
            <person name="Ruckert C."/>
        </authorList>
    </citation>
    <scope>NUCLEOTIDE SEQUENCE</scope>
    <source>
        <strain evidence="2">CGMCC 1.15958</strain>
    </source>
</reference>
<dbReference type="AlphaFoldDB" id="A0A916Z2T3"/>
<comment type="caution">
    <text evidence="2">The sequence shown here is derived from an EMBL/GenBank/DDBJ whole genome shotgun (WGS) entry which is preliminary data.</text>
</comment>
<sequence length="173" mass="20060">MKISRPTAAEYDVNSYQNRYIQAVTGDDALKTLSENILIVDNFFKNIPEEKLHFRYAEGKWTPLEMLGHIIDTEKILLYRALSVARGEKQSLLGFEEDDYVKATNFDKKSLRSLLLQFKAQRKSTVLFFKSLGKRELGRMGKANQLPTNARVLAWFIAGHELHHLNILKERYL</sequence>
<dbReference type="InterPro" id="IPR034660">
    <property type="entry name" value="DinB/YfiT-like"/>
</dbReference>
<organism evidence="2 3">
    <name type="scientific">Emticicia aquatilis</name>
    <dbReference type="NCBI Taxonomy" id="1537369"/>
    <lineage>
        <taxon>Bacteria</taxon>
        <taxon>Pseudomonadati</taxon>
        <taxon>Bacteroidota</taxon>
        <taxon>Cytophagia</taxon>
        <taxon>Cytophagales</taxon>
        <taxon>Leadbetterellaceae</taxon>
        <taxon>Emticicia</taxon>
    </lineage>
</organism>
<evidence type="ECO:0000313" key="2">
    <source>
        <dbReference type="EMBL" id="GGD73360.1"/>
    </source>
</evidence>
<dbReference type="InterPro" id="IPR024775">
    <property type="entry name" value="DinB-like"/>
</dbReference>
<dbReference type="RefSeq" id="WP_188769063.1">
    <property type="nucleotide sequence ID" value="NZ_BMKK01000010.1"/>
</dbReference>
<dbReference type="EMBL" id="BMKK01000010">
    <property type="protein sequence ID" value="GGD73360.1"/>
    <property type="molecule type" value="Genomic_DNA"/>
</dbReference>
<gene>
    <name evidence="2" type="ORF">GCM10011514_41770</name>
</gene>